<dbReference type="PANTHER" id="PTHR19370">
    <property type="entry name" value="NADH-CYTOCHROME B5 REDUCTASE"/>
    <property type="match status" value="1"/>
</dbReference>
<feature type="domain" description="Flavoprotein pyridine nucleotide cytochrome reductase-like FAD-binding" evidence="11">
    <location>
        <begin position="178"/>
        <end position="233"/>
    </location>
</feature>
<dbReference type="EMBL" id="ML769486">
    <property type="protein sequence ID" value="KAE9398198.1"/>
    <property type="molecule type" value="Genomic_DNA"/>
</dbReference>
<feature type="non-terminal residue" evidence="12">
    <location>
        <position position="367"/>
    </location>
</feature>
<evidence type="ECO:0000256" key="7">
    <source>
        <dbReference type="ARBA" id="ARBA00022827"/>
    </source>
</evidence>
<evidence type="ECO:0000256" key="5">
    <source>
        <dbReference type="ARBA" id="ARBA00022630"/>
    </source>
</evidence>
<dbReference type="EC" id="1.6.2.2" evidence="4"/>
<keyword evidence="8" id="KW-0560">Oxidoreductase</keyword>
<keyword evidence="13" id="KW-1185">Reference proteome</keyword>
<keyword evidence="7 9" id="KW-0274">FAD</keyword>
<evidence type="ECO:0000256" key="1">
    <source>
        <dbReference type="ARBA" id="ARBA00001974"/>
    </source>
</evidence>
<dbReference type="OrthoDB" id="432685at2759"/>
<feature type="binding site" evidence="9">
    <location>
        <position position="185"/>
    </location>
    <ligand>
        <name>FAD</name>
        <dbReference type="ChEBI" id="CHEBI:57692"/>
    </ligand>
</feature>
<dbReference type="GO" id="GO:0005741">
    <property type="term" value="C:mitochondrial outer membrane"/>
    <property type="evidence" value="ECO:0007669"/>
    <property type="project" value="UniProtKB-SubCell"/>
</dbReference>
<organism evidence="12 13">
    <name type="scientific">Gymnopus androsaceus JB14</name>
    <dbReference type="NCBI Taxonomy" id="1447944"/>
    <lineage>
        <taxon>Eukaryota</taxon>
        <taxon>Fungi</taxon>
        <taxon>Dikarya</taxon>
        <taxon>Basidiomycota</taxon>
        <taxon>Agaricomycotina</taxon>
        <taxon>Agaricomycetes</taxon>
        <taxon>Agaricomycetidae</taxon>
        <taxon>Agaricales</taxon>
        <taxon>Marasmiineae</taxon>
        <taxon>Omphalotaceae</taxon>
        <taxon>Gymnopus</taxon>
    </lineage>
</organism>
<keyword evidence="5 9" id="KW-0285">Flavoprotein</keyword>
<dbReference type="GO" id="GO:0090524">
    <property type="term" value="F:cytochrome-b5 reductase activity, acting on NADH"/>
    <property type="evidence" value="ECO:0007669"/>
    <property type="project" value="UniProtKB-EC"/>
</dbReference>
<feature type="binding site" evidence="9">
    <location>
        <position position="187"/>
    </location>
    <ligand>
        <name>FAD</name>
        <dbReference type="ChEBI" id="CHEBI:57692"/>
    </ligand>
</feature>
<reference evidence="12" key="1">
    <citation type="journal article" date="2019" name="Environ. Microbiol.">
        <title>Fungal ecological strategies reflected in gene transcription - a case study of two litter decomposers.</title>
        <authorList>
            <person name="Barbi F."/>
            <person name="Kohler A."/>
            <person name="Barry K."/>
            <person name="Baskaran P."/>
            <person name="Daum C."/>
            <person name="Fauchery L."/>
            <person name="Ihrmark K."/>
            <person name="Kuo A."/>
            <person name="LaButti K."/>
            <person name="Lipzen A."/>
            <person name="Morin E."/>
            <person name="Grigoriev I.V."/>
            <person name="Henrissat B."/>
            <person name="Lindahl B."/>
            <person name="Martin F."/>
        </authorList>
    </citation>
    <scope>NUCLEOTIDE SEQUENCE</scope>
    <source>
        <strain evidence="12">JB14</strain>
    </source>
</reference>
<accession>A0A6A4HLB7</accession>
<gene>
    <name evidence="12" type="ORF">BT96DRAFT_920963</name>
</gene>
<dbReference type="InterPro" id="IPR008333">
    <property type="entry name" value="Cbr1-like_FAD-bd_dom"/>
</dbReference>
<dbReference type="Proteomes" id="UP000799118">
    <property type="component" value="Unassembled WGS sequence"/>
</dbReference>
<feature type="binding site" evidence="9">
    <location>
        <position position="204"/>
    </location>
    <ligand>
        <name>FAD</name>
        <dbReference type="ChEBI" id="CHEBI:57692"/>
    </ligand>
</feature>
<dbReference type="PRINTS" id="PR00406">
    <property type="entry name" value="CYTB5RDTASE"/>
</dbReference>
<feature type="binding site" evidence="9">
    <location>
        <position position="215"/>
    </location>
    <ligand>
        <name>FAD</name>
        <dbReference type="ChEBI" id="CHEBI:57692"/>
    </ligand>
</feature>
<evidence type="ECO:0000259" key="10">
    <source>
        <dbReference type="Pfam" id="PF00175"/>
    </source>
</evidence>
<comment type="cofactor">
    <cofactor evidence="1 9">
        <name>FAD</name>
        <dbReference type="ChEBI" id="CHEBI:57692"/>
    </cofactor>
</comment>
<keyword evidence="6" id="KW-0472">Membrane</keyword>
<keyword evidence="6" id="KW-0496">Mitochondrion</keyword>
<dbReference type="InterPro" id="IPR017938">
    <property type="entry name" value="Riboflavin_synthase-like_b-brl"/>
</dbReference>
<evidence type="ECO:0000256" key="3">
    <source>
        <dbReference type="ARBA" id="ARBA00006105"/>
    </source>
</evidence>
<feature type="binding site" evidence="9">
    <location>
        <position position="217"/>
    </location>
    <ligand>
        <name>FAD</name>
        <dbReference type="ChEBI" id="CHEBI:57692"/>
    </ligand>
</feature>
<evidence type="ECO:0000256" key="9">
    <source>
        <dbReference type="PIRSR" id="PIRSR601834-1"/>
    </source>
</evidence>
<dbReference type="InterPro" id="IPR001834">
    <property type="entry name" value="CBR-like"/>
</dbReference>
<dbReference type="Gene3D" id="2.40.30.10">
    <property type="entry name" value="Translation factors"/>
    <property type="match status" value="1"/>
</dbReference>
<comment type="similarity">
    <text evidence="3">Belongs to the flavoprotein pyridine nucleotide cytochrome reductase family.</text>
</comment>
<feature type="binding site" evidence="9">
    <location>
        <position position="202"/>
    </location>
    <ligand>
        <name>FAD</name>
        <dbReference type="ChEBI" id="CHEBI:57692"/>
    </ligand>
</feature>
<protein>
    <recommendedName>
        <fullName evidence="4">cytochrome-b5 reductase</fullName>
        <ecNumber evidence="4">1.6.2.2</ecNumber>
    </recommendedName>
</protein>
<dbReference type="CDD" id="cd06183">
    <property type="entry name" value="cyt_b5_reduct_like"/>
    <property type="match status" value="1"/>
</dbReference>
<evidence type="ECO:0000256" key="4">
    <source>
        <dbReference type="ARBA" id="ARBA00012011"/>
    </source>
</evidence>
<name>A0A6A4HLB7_9AGAR</name>
<sequence>MHSTPKDNVEYASAQLNVGFSAGPGRLDLETGRDSKSIQKLPYEVADVSLDGLLYGLHRLETDHVDGDLHKLHYDVAEAAGLLNYYTFALQLVVAKAPEFGIDLTDGDGLNPPGSFTSLKLKNVVKYNNDCSRFDFAFEDPKVVSNIPVSSTCVVRAPKEKPLYEDEGKKSKCPYNSGKNQEVYRSYTPVTARGSVGILSFVIKKQRQNDEHPGKMSHYIHSMEIGDTLEIMGYLERAPSMIPWKKNKYDAVTMIAGGVGLTPLLQILEYSLDDENNTKFGHFEVVYVLSDPPLDWPGEKGRIDAALVKKYAAPPNDPTLNVLVCVSGPPAMLEAISGLRKNDENGNAESQGVLSGVLKELGYAERQ</sequence>
<feature type="binding site" evidence="9">
    <location>
        <position position="216"/>
    </location>
    <ligand>
        <name>FAD</name>
        <dbReference type="ChEBI" id="CHEBI:57692"/>
    </ligand>
</feature>
<evidence type="ECO:0000256" key="8">
    <source>
        <dbReference type="ARBA" id="ARBA00023002"/>
    </source>
</evidence>
<dbReference type="PANTHER" id="PTHR19370:SF171">
    <property type="entry name" value="NADH-CYTOCHROME B5 REDUCTASE 2"/>
    <property type="match status" value="1"/>
</dbReference>
<evidence type="ECO:0000313" key="13">
    <source>
        <dbReference type="Proteomes" id="UP000799118"/>
    </source>
</evidence>
<evidence type="ECO:0000259" key="11">
    <source>
        <dbReference type="Pfam" id="PF00970"/>
    </source>
</evidence>
<dbReference type="Pfam" id="PF00970">
    <property type="entry name" value="FAD_binding_6"/>
    <property type="match status" value="1"/>
</dbReference>
<dbReference type="InterPro" id="IPR039261">
    <property type="entry name" value="FNR_nucleotide-bd"/>
</dbReference>
<dbReference type="Pfam" id="PF00175">
    <property type="entry name" value="NAD_binding_1"/>
    <property type="match status" value="1"/>
</dbReference>
<evidence type="ECO:0000256" key="2">
    <source>
        <dbReference type="ARBA" id="ARBA00004572"/>
    </source>
</evidence>
<comment type="subcellular location">
    <subcellularLocation>
        <location evidence="2">Mitochondrion outer membrane</location>
        <topology evidence="2">Single-pass membrane protein</topology>
    </subcellularLocation>
</comment>
<evidence type="ECO:0000313" key="12">
    <source>
        <dbReference type="EMBL" id="KAE9398198.1"/>
    </source>
</evidence>
<dbReference type="SUPFAM" id="SSF52343">
    <property type="entry name" value="Ferredoxin reductase-like, C-terminal NADP-linked domain"/>
    <property type="match status" value="1"/>
</dbReference>
<feature type="domain" description="Oxidoreductase FAD/NAD(P)-binding" evidence="10">
    <location>
        <begin position="282"/>
        <end position="336"/>
    </location>
</feature>
<keyword evidence="6" id="KW-1000">Mitochondrion outer membrane</keyword>
<dbReference type="Gene3D" id="3.40.50.80">
    <property type="entry name" value="Nucleotide-binding domain of ferredoxin-NADP reductase (FNR) module"/>
    <property type="match status" value="2"/>
</dbReference>
<dbReference type="AlphaFoldDB" id="A0A6A4HLB7"/>
<evidence type="ECO:0000256" key="6">
    <source>
        <dbReference type="ARBA" id="ARBA00022787"/>
    </source>
</evidence>
<dbReference type="InterPro" id="IPR001433">
    <property type="entry name" value="OxRdtase_FAD/NAD-bd"/>
</dbReference>
<dbReference type="SUPFAM" id="SSF63380">
    <property type="entry name" value="Riboflavin synthase domain-like"/>
    <property type="match status" value="1"/>
</dbReference>
<proteinExistence type="inferred from homology"/>
<feature type="binding site" evidence="9">
    <location>
        <position position="262"/>
    </location>
    <ligand>
        <name>FAD</name>
        <dbReference type="ChEBI" id="CHEBI:57692"/>
    </ligand>
</feature>